<organism evidence="4 5">
    <name type="scientific">Lactiplantibacillus fabifermentans T30PCM01</name>
    <dbReference type="NCBI Taxonomy" id="1400520"/>
    <lineage>
        <taxon>Bacteria</taxon>
        <taxon>Bacillati</taxon>
        <taxon>Bacillota</taxon>
        <taxon>Bacilli</taxon>
        <taxon>Lactobacillales</taxon>
        <taxon>Lactobacillaceae</taxon>
        <taxon>Lactiplantibacillus</taxon>
    </lineage>
</organism>
<evidence type="ECO:0000313" key="5">
    <source>
        <dbReference type="Proteomes" id="UP000019247"/>
    </source>
</evidence>
<dbReference type="Pfam" id="PF00534">
    <property type="entry name" value="Glycos_transf_1"/>
    <property type="match status" value="1"/>
</dbReference>
<evidence type="ECO:0000313" key="4">
    <source>
        <dbReference type="EMBL" id="ETY72706.1"/>
    </source>
</evidence>
<dbReference type="InterPro" id="IPR022372">
    <property type="entry name" value="Accessory_SS_Asp1"/>
</dbReference>
<dbReference type="STRING" id="1400520.LFAB_16170"/>
<keyword evidence="2 4" id="KW-0808">Transferase</keyword>
<sequence length="502" mass="57106">MDYFINEYILQKNSSVEHSAMKRVKLFNHYHRPAKIVTKMYDRLLHQTIEDFDVTSDEVLNMFDFFQGTTTVPTQVQHTEDLQLPVEYAVQVGANFSVVTNGDDVIENVGFIPGTIGRVFYQEFLDNQGNRLSTDLWDWRGFRSSTQYFGQNGQLMMERYYNLAGDIVLEQYFVPDTNGNPLASRIILKNYAGVAERFFQNTDGLFTYFIRELSRLDEHAVFISDRPGTGVAPLLNLGAQVTKFVTVPIYHAKDINDPLHAPLDAFLQPAFDNLRQFTGFITSSEAQKQHLQTRFPKAKVVMIPATTTTPLAQSRLRPMAKRPKQLLYVGRLAPDRQIDHLIRVVALVKAKIPNIKLDLYGYGAPDYVKTVTDLIAELKLQANVQLCDYHPDLESHYDDYQILLNTALADGGPMAMPEAMAHGLPVISYRFNYGPADVIEEGEDGFIVEQGNQLAMSDDIVALLQDKDRLNKFSQEAYAKLHVTQTNLKVWHQWQHLLAMGD</sequence>
<evidence type="ECO:0000259" key="3">
    <source>
        <dbReference type="Pfam" id="PF00534"/>
    </source>
</evidence>
<dbReference type="OrthoDB" id="570545at2"/>
<dbReference type="Proteomes" id="UP000019247">
    <property type="component" value="Unassembled WGS sequence"/>
</dbReference>
<dbReference type="GO" id="GO:0015031">
    <property type="term" value="P:protein transport"/>
    <property type="evidence" value="ECO:0007669"/>
    <property type="project" value="InterPro"/>
</dbReference>
<keyword evidence="1" id="KW-0328">Glycosyltransferase</keyword>
<dbReference type="EMBL" id="AWWK01000091">
    <property type="protein sequence ID" value="ETY72706.1"/>
    <property type="molecule type" value="Genomic_DNA"/>
</dbReference>
<evidence type="ECO:0000256" key="2">
    <source>
        <dbReference type="ARBA" id="ARBA00022679"/>
    </source>
</evidence>
<dbReference type="PANTHER" id="PTHR12526">
    <property type="entry name" value="GLYCOSYLTRANSFERASE"/>
    <property type="match status" value="1"/>
</dbReference>
<proteinExistence type="predicted"/>
<dbReference type="Gene3D" id="3.40.50.2000">
    <property type="entry name" value="Glycogen Phosphorylase B"/>
    <property type="match status" value="3"/>
</dbReference>
<reference evidence="4 5" key="1">
    <citation type="journal article" date="2014" name="Genome Announc.">
        <title>Genome Sequence of Lactobacillus fabifermentans Strain T30PCM01, Isolated from Fermenting Grape Marc.</title>
        <authorList>
            <person name="Treu L."/>
            <person name="Vendramin V."/>
            <person name="Bovo B."/>
            <person name="Giacomini A."/>
            <person name="Corich V."/>
            <person name="Campanaro S."/>
        </authorList>
    </citation>
    <scope>NUCLEOTIDE SEQUENCE [LARGE SCALE GENOMIC DNA]</scope>
    <source>
        <strain evidence="4 5">T30PCM01</strain>
    </source>
</reference>
<comment type="caution">
    <text evidence="4">The sequence shown here is derived from an EMBL/GenBank/DDBJ whole genome shotgun (WGS) entry which is preliminary data.</text>
</comment>
<dbReference type="SUPFAM" id="SSF53756">
    <property type="entry name" value="UDP-Glycosyltransferase/glycogen phosphorylase"/>
    <property type="match status" value="1"/>
</dbReference>
<dbReference type="InterPro" id="IPR001296">
    <property type="entry name" value="Glyco_trans_1"/>
</dbReference>
<dbReference type="GO" id="GO:0016757">
    <property type="term" value="F:glycosyltransferase activity"/>
    <property type="evidence" value="ECO:0007669"/>
    <property type="project" value="UniProtKB-KW"/>
</dbReference>
<name>W6T406_9LACO</name>
<dbReference type="PANTHER" id="PTHR12526:SF629">
    <property type="entry name" value="TEICHURONIC ACID BIOSYNTHESIS GLYCOSYLTRANSFERASE TUAH-RELATED"/>
    <property type="match status" value="1"/>
</dbReference>
<dbReference type="AlphaFoldDB" id="W6T406"/>
<dbReference type="eggNOG" id="COG0438">
    <property type="taxonomic scope" value="Bacteria"/>
</dbReference>
<protein>
    <submittedName>
        <fullName evidence="4">Poly(Glycerol-phosphate) alpha-glucosyltransferase</fullName>
    </submittedName>
</protein>
<dbReference type="Pfam" id="PF16993">
    <property type="entry name" value="Asp1"/>
    <property type="match status" value="1"/>
</dbReference>
<dbReference type="PATRIC" id="fig|1400520.3.peg.3177"/>
<feature type="domain" description="Glycosyl transferase family 1" evidence="3">
    <location>
        <begin position="321"/>
        <end position="479"/>
    </location>
</feature>
<dbReference type="HOGENOM" id="CLU_009583_21_0_9"/>
<gene>
    <name evidence="4" type="ORF">LFAB_16170</name>
</gene>
<dbReference type="RefSeq" id="WP_033614758.1">
    <property type="nucleotide sequence ID" value="NZ_KK036537.1"/>
</dbReference>
<evidence type="ECO:0000256" key="1">
    <source>
        <dbReference type="ARBA" id="ARBA00022676"/>
    </source>
</evidence>
<accession>W6T406</accession>